<protein>
    <submittedName>
        <fullName evidence="2">Uncharacterized protein</fullName>
    </submittedName>
</protein>
<keyword evidence="3" id="KW-1185">Reference proteome</keyword>
<evidence type="ECO:0000313" key="2">
    <source>
        <dbReference type="EMBL" id="GAA2649949.1"/>
    </source>
</evidence>
<organism evidence="2 3">
    <name type="scientific">Streptomyces lunalinharesii</name>
    <dbReference type="NCBI Taxonomy" id="333384"/>
    <lineage>
        <taxon>Bacteria</taxon>
        <taxon>Bacillati</taxon>
        <taxon>Actinomycetota</taxon>
        <taxon>Actinomycetes</taxon>
        <taxon>Kitasatosporales</taxon>
        <taxon>Streptomycetaceae</taxon>
        <taxon>Streptomyces</taxon>
    </lineage>
</organism>
<reference evidence="3" key="1">
    <citation type="journal article" date="2019" name="Int. J. Syst. Evol. Microbiol.">
        <title>The Global Catalogue of Microorganisms (GCM) 10K type strain sequencing project: providing services to taxonomists for standard genome sequencing and annotation.</title>
        <authorList>
            <consortium name="The Broad Institute Genomics Platform"/>
            <consortium name="The Broad Institute Genome Sequencing Center for Infectious Disease"/>
            <person name="Wu L."/>
            <person name="Ma J."/>
        </authorList>
    </citation>
    <scope>NUCLEOTIDE SEQUENCE [LARGE SCALE GENOMIC DNA]</scope>
    <source>
        <strain evidence="3">JCM 16374</strain>
    </source>
</reference>
<feature type="region of interest" description="Disordered" evidence="1">
    <location>
        <begin position="1"/>
        <end position="25"/>
    </location>
</feature>
<dbReference type="Proteomes" id="UP001500994">
    <property type="component" value="Unassembled WGS sequence"/>
</dbReference>
<gene>
    <name evidence="2" type="ORF">GCM10009864_12060</name>
</gene>
<accession>A0ABP6DPR7</accession>
<proteinExistence type="predicted"/>
<name>A0ABP6DPR7_9ACTN</name>
<evidence type="ECO:0000256" key="1">
    <source>
        <dbReference type="SAM" id="MobiDB-lite"/>
    </source>
</evidence>
<comment type="caution">
    <text evidence="2">The sequence shown here is derived from an EMBL/GenBank/DDBJ whole genome shotgun (WGS) entry which is preliminary data.</text>
</comment>
<dbReference type="EMBL" id="BAAARK010000002">
    <property type="protein sequence ID" value="GAA2649949.1"/>
    <property type="molecule type" value="Genomic_DNA"/>
</dbReference>
<sequence>MRVHLTRGSVAMGDDVDAPHTETLDLPDAMPLREAVTSVIKRGYLAPIAGARPPGS</sequence>
<evidence type="ECO:0000313" key="3">
    <source>
        <dbReference type="Proteomes" id="UP001500994"/>
    </source>
</evidence>